<evidence type="ECO:0000256" key="8">
    <source>
        <dbReference type="ARBA" id="ARBA00048258"/>
    </source>
</evidence>
<dbReference type="GO" id="GO:0005524">
    <property type="term" value="F:ATP binding"/>
    <property type="evidence" value="ECO:0007669"/>
    <property type="project" value="UniProtKB-KW"/>
</dbReference>
<protein>
    <recommendedName>
        <fullName evidence="3">pantoate--beta-alanine ligase (AMP-forming)</fullName>
        <ecNumber evidence="3">6.3.2.1</ecNumber>
    </recommendedName>
</protein>
<evidence type="ECO:0000256" key="4">
    <source>
        <dbReference type="ARBA" id="ARBA00022598"/>
    </source>
</evidence>
<evidence type="ECO:0000256" key="1">
    <source>
        <dbReference type="ARBA" id="ARBA00004990"/>
    </source>
</evidence>
<dbReference type="CDD" id="cd00560">
    <property type="entry name" value="PanC"/>
    <property type="match status" value="1"/>
</dbReference>
<name>A0A6J6DVZ0_9ZZZZ</name>
<dbReference type="Gene3D" id="3.30.1300.10">
    <property type="entry name" value="Pantoate-beta-alanine ligase, C-terminal domain"/>
    <property type="match status" value="1"/>
</dbReference>
<keyword evidence="6" id="KW-0547">Nucleotide-binding</keyword>
<dbReference type="UniPathway" id="UPA00028">
    <property type="reaction ID" value="UER00005"/>
</dbReference>
<dbReference type="SUPFAM" id="SSF52374">
    <property type="entry name" value="Nucleotidylyl transferase"/>
    <property type="match status" value="1"/>
</dbReference>
<dbReference type="NCBIfam" id="TIGR00018">
    <property type="entry name" value="panC"/>
    <property type="match status" value="1"/>
</dbReference>
<evidence type="ECO:0000256" key="7">
    <source>
        <dbReference type="ARBA" id="ARBA00022840"/>
    </source>
</evidence>
<proteinExistence type="inferred from homology"/>
<dbReference type="GO" id="GO:0005829">
    <property type="term" value="C:cytosol"/>
    <property type="evidence" value="ECO:0007669"/>
    <property type="project" value="TreeGrafter"/>
</dbReference>
<dbReference type="GO" id="GO:0004592">
    <property type="term" value="F:pantoate-beta-alanine ligase activity"/>
    <property type="evidence" value="ECO:0007669"/>
    <property type="project" value="UniProtKB-EC"/>
</dbReference>
<dbReference type="GO" id="GO:0015940">
    <property type="term" value="P:pantothenate biosynthetic process"/>
    <property type="evidence" value="ECO:0007669"/>
    <property type="project" value="UniProtKB-UniPathway"/>
</dbReference>
<sequence length="282" mass="30447">MILCHTAKELAQALSQAKAEGKSIGFIPTMGALHEGHLSLVRAAQANQNFTIVSVFVNPLQFGEKDDFNSYPRTLGVDARLLTDAGVDVLFAPNLAEVFPADLDLAEPVPGSIAEKFEGEFRPGHFAGMLKVVSRLFDLVAPDYAYFGEKDAQQLALVKQMVSEQIKAGRREPMRVVSCPTIRDEHGLALSSRNSRLSEAEILIARSLQQALLAGASAGKKREQILSAAKAQLSAEARLEYLELVDPQSFEVVEQLPASGGLLIIAAWVGDVRLIDNLLIGG</sequence>
<keyword evidence="5" id="KW-0566">Pantothenate biosynthesis</keyword>
<organism evidence="9">
    <name type="scientific">freshwater metagenome</name>
    <dbReference type="NCBI Taxonomy" id="449393"/>
    <lineage>
        <taxon>unclassified sequences</taxon>
        <taxon>metagenomes</taxon>
        <taxon>ecological metagenomes</taxon>
    </lineage>
</organism>
<dbReference type="InterPro" id="IPR042176">
    <property type="entry name" value="Pantoate_ligase_C"/>
</dbReference>
<dbReference type="Gene3D" id="3.40.50.620">
    <property type="entry name" value="HUPs"/>
    <property type="match status" value="1"/>
</dbReference>
<accession>A0A6J6DVZ0</accession>
<evidence type="ECO:0000313" key="9">
    <source>
        <dbReference type="EMBL" id="CAB4567109.1"/>
    </source>
</evidence>
<keyword evidence="4" id="KW-0436">Ligase</keyword>
<evidence type="ECO:0000256" key="2">
    <source>
        <dbReference type="ARBA" id="ARBA00009256"/>
    </source>
</evidence>
<keyword evidence="7" id="KW-0067">ATP-binding</keyword>
<gene>
    <name evidence="9" type="ORF">UFOPK1693_00430</name>
</gene>
<reference evidence="9" key="1">
    <citation type="submission" date="2020-05" db="EMBL/GenBank/DDBJ databases">
        <authorList>
            <person name="Chiriac C."/>
            <person name="Salcher M."/>
            <person name="Ghai R."/>
            <person name="Kavagutti S V."/>
        </authorList>
    </citation>
    <scope>NUCLEOTIDE SEQUENCE</scope>
</reference>
<evidence type="ECO:0000256" key="5">
    <source>
        <dbReference type="ARBA" id="ARBA00022655"/>
    </source>
</evidence>
<evidence type="ECO:0000256" key="3">
    <source>
        <dbReference type="ARBA" id="ARBA00012219"/>
    </source>
</evidence>
<dbReference type="Pfam" id="PF02569">
    <property type="entry name" value="Pantoate_ligase"/>
    <property type="match status" value="1"/>
</dbReference>
<comment type="catalytic activity">
    <reaction evidence="8">
        <text>(R)-pantoate + beta-alanine + ATP = (R)-pantothenate + AMP + diphosphate + H(+)</text>
        <dbReference type="Rhea" id="RHEA:10912"/>
        <dbReference type="ChEBI" id="CHEBI:15378"/>
        <dbReference type="ChEBI" id="CHEBI:15980"/>
        <dbReference type="ChEBI" id="CHEBI:29032"/>
        <dbReference type="ChEBI" id="CHEBI:30616"/>
        <dbReference type="ChEBI" id="CHEBI:33019"/>
        <dbReference type="ChEBI" id="CHEBI:57966"/>
        <dbReference type="ChEBI" id="CHEBI:456215"/>
        <dbReference type="EC" id="6.3.2.1"/>
    </reaction>
</comment>
<dbReference type="AlphaFoldDB" id="A0A6J6DVZ0"/>
<dbReference type="HAMAP" id="MF_00158">
    <property type="entry name" value="PanC"/>
    <property type="match status" value="1"/>
</dbReference>
<dbReference type="PANTHER" id="PTHR21299:SF1">
    <property type="entry name" value="PANTOATE--BETA-ALANINE LIGASE"/>
    <property type="match status" value="1"/>
</dbReference>
<comment type="similarity">
    <text evidence="2">Belongs to the pantothenate synthetase family.</text>
</comment>
<evidence type="ECO:0000256" key="6">
    <source>
        <dbReference type="ARBA" id="ARBA00022741"/>
    </source>
</evidence>
<dbReference type="InterPro" id="IPR003721">
    <property type="entry name" value="Pantoate_ligase"/>
</dbReference>
<comment type="pathway">
    <text evidence="1">Cofactor biosynthesis; (R)-pantothenate biosynthesis; (R)-pantothenate from (R)-pantoate and beta-alanine: step 1/1.</text>
</comment>
<dbReference type="EMBL" id="CAEZTO010000003">
    <property type="protein sequence ID" value="CAB4567109.1"/>
    <property type="molecule type" value="Genomic_DNA"/>
</dbReference>
<dbReference type="PANTHER" id="PTHR21299">
    <property type="entry name" value="CYTIDYLATE KINASE/PANTOATE-BETA-ALANINE LIGASE"/>
    <property type="match status" value="1"/>
</dbReference>
<dbReference type="EC" id="6.3.2.1" evidence="3"/>
<dbReference type="InterPro" id="IPR014729">
    <property type="entry name" value="Rossmann-like_a/b/a_fold"/>
</dbReference>